<evidence type="ECO:0000256" key="1">
    <source>
        <dbReference type="SAM" id="Phobius"/>
    </source>
</evidence>
<evidence type="ECO:0000313" key="3">
    <source>
        <dbReference type="EMBL" id="KZP20803.1"/>
    </source>
</evidence>
<name>A0A166JFD6_9AGAM</name>
<keyword evidence="1" id="KW-0812">Transmembrane</keyword>
<keyword evidence="1" id="KW-1133">Transmembrane helix</keyword>
<protein>
    <submittedName>
        <fullName evidence="3">Uncharacterized protein</fullName>
    </submittedName>
</protein>
<keyword evidence="2" id="KW-0732">Signal</keyword>
<proteinExistence type="predicted"/>
<dbReference type="EMBL" id="KV417552">
    <property type="protein sequence ID" value="KZP20803.1"/>
    <property type="molecule type" value="Genomic_DNA"/>
</dbReference>
<accession>A0A166JFD6</accession>
<keyword evidence="4" id="KW-1185">Reference proteome</keyword>
<dbReference type="AlphaFoldDB" id="A0A166JFD6"/>
<evidence type="ECO:0000256" key="2">
    <source>
        <dbReference type="SAM" id="SignalP"/>
    </source>
</evidence>
<feature type="transmembrane region" description="Helical" evidence="1">
    <location>
        <begin position="138"/>
        <end position="165"/>
    </location>
</feature>
<evidence type="ECO:0000313" key="4">
    <source>
        <dbReference type="Proteomes" id="UP000076532"/>
    </source>
</evidence>
<sequence length="193" mass="19105">MRFSIAVFATIALSVFASATPVVVRDASVQGVQSILTTLKTAVTPLAAQLGSIQSKDATSAVVKPLIKQLTTAISAATTKVGALKGQPQSVVLSSASSNELVPLQTVAKLVADILTLLIPVLAHLYKILGPGGDLTPVLPPVGAALSSLVGGLLVVVAGLVVALAPLLAGLLAGLSALVTSLGLGPLIVALGL</sequence>
<feature type="transmembrane region" description="Helical" evidence="1">
    <location>
        <begin position="171"/>
        <end position="191"/>
    </location>
</feature>
<feature type="signal peptide" evidence="2">
    <location>
        <begin position="1"/>
        <end position="19"/>
    </location>
</feature>
<feature type="chain" id="PRO_5007875807" evidence="2">
    <location>
        <begin position="20"/>
        <end position="193"/>
    </location>
</feature>
<keyword evidence="1" id="KW-0472">Membrane</keyword>
<gene>
    <name evidence="3" type="ORF">FIBSPDRAFT_1044596</name>
</gene>
<organism evidence="3 4">
    <name type="scientific">Athelia psychrophila</name>
    <dbReference type="NCBI Taxonomy" id="1759441"/>
    <lineage>
        <taxon>Eukaryota</taxon>
        <taxon>Fungi</taxon>
        <taxon>Dikarya</taxon>
        <taxon>Basidiomycota</taxon>
        <taxon>Agaricomycotina</taxon>
        <taxon>Agaricomycetes</taxon>
        <taxon>Agaricomycetidae</taxon>
        <taxon>Atheliales</taxon>
        <taxon>Atheliaceae</taxon>
        <taxon>Athelia</taxon>
    </lineage>
</organism>
<dbReference type="OrthoDB" id="3254394at2759"/>
<reference evidence="3 4" key="1">
    <citation type="journal article" date="2016" name="Mol. Biol. Evol.">
        <title>Comparative Genomics of Early-Diverging Mushroom-Forming Fungi Provides Insights into the Origins of Lignocellulose Decay Capabilities.</title>
        <authorList>
            <person name="Nagy L.G."/>
            <person name="Riley R."/>
            <person name="Tritt A."/>
            <person name="Adam C."/>
            <person name="Daum C."/>
            <person name="Floudas D."/>
            <person name="Sun H."/>
            <person name="Yadav J.S."/>
            <person name="Pangilinan J."/>
            <person name="Larsson K.H."/>
            <person name="Matsuura K."/>
            <person name="Barry K."/>
            <person name="Labutti K."/>
            <person name="Kuo R."/>
            <person name="Ohm R.A."/>
            <person name="Bhattacharya S.S."/>
            <person name="Shirouzu T."/>
            <person name="Yoshinaga Y."/>
            <person name="Martin F.M."/>
            <person name="Grigoriev I.V."/>
            <person name="Hibbett D.S."/>
        </authorList>
    </citation>
    <scope>NUCLEOTIDE SEQUENCE [LARGE SCALE GENOMIC DNA]</scope>
    <source>
        <strain evidence="3 4">CBS 109695</strain>
    </source>
</reference>
<dbReference type="Proteomes" id="UP000076532">
    <property type="component" value="Unassembled WGS sequence"/>
</dbReference>